<dbReference type="InterPro" id="IPR019594">
    <property type="entry name" value="Glu/Gly-bd"/>
</dbReference>
<keyword evidence="7 13" id="KW-0406">Ion transport</keyword>
<dbReference type="SMART" id="SM00079">
    <property type="entry name" value="PBPe"/>
    <property type="match status" value="1"/>
</dbReference>
<keyword evidence="17" id="KW-1185">Reference proteome</keyword>
<reference evidence="16 17" key="1">
    <citation type="journal article" date="2023" name="G3 (Bethesda)">
        <title>A haplotype-resolved chromosome-scale genome for Quercus rubra L. provides insights into the genetics of adaptive traits for red oak species.</title>
        <authorList>
            <person name="Kapoor B."/>
            <person name="Jenkins J."/>
            <person name="Schmutz J."/>
            <person name="Zhebentyayeva T."/>
            <person name="Kuelheim C."/>
            <person name="Coggeshall M."/>
            <person name="Heim C."/>
            <person name="Lasky J.R."/>
            <person name="Leites L."/>
            <person name="Islam-Faridi N."/>
            <person name="Romero-Severson J."/>
            <person name="DeLeo V.L."/>
            <person name="Lucas S.M."/>
            <person name="Lazic D."/>
            <person name="Gailing O."/>
            <person name="Carlson J."/>
            <person name="Staton M."/>
        </authorList>
    </citation>
    <scope>NUCLEOTIDE SEQUENCE [LARGE SCALE GENOMIC DNA]</scope>
    <source>
        <strain evidence="16">Pseudo-F2</strain>
    </source>
</reference>
<evidence type="ECO:0000256" key="4">
    <source>
        <dbReference type="ARBA" id="ARBA00022692"/>
    </source>
</evidence>
<feature type="transmembrane region" description="Helical" evidence="14">
    <location>
        <begin position="801"/>
        <end position="821"/>
    </location>
</feature>
<dbReference type="GO" id="GO:0016020">
    <property type="term" value="C:membrane"/>
    <property type="evidence" value="ECO:0007669"/>
    <property type="project" value="UniProtKB-SubCell"/>
</dbReference>
<gene>
    <name evidence="16" type="ORF">RGQ29_020367</name>
</gene>
<evidence type="ECO:0000256" key="10">
    <source>
        <dbReference type="ARBA" id="ARBA00023180"/>
    </source>
</evidence>
<evidence type="ECO:0000256" key="6">
    <source>
        <dbReference type="ARBA" id="ARBA00022989"/>
    </source>
</evidence>
<dbReference type="Pfam" id="PF10613">
    <property type="entry name" value="Lig_chan-Glu_bd"/>
    <property type="match status" value="1"/>
</dbReference>
<dbReference type="EMBL" id="JAXUIC010000005">
    <property type="protein sequence ID" value="KAK4589760.1"/>
    <property type="molecule type" value="Genomic_DNA"/>
</dbReference>
<keyword evidence="6 14" id="KW-1133">Transmembrane helix</keyword>
<evidence type="ECO:0000256" key="3">
    <source>
        <dbReference type="ARBA" id="ARBA00022448"/>
    </source>
</evidence>
<dbReference type="InterPro" id="IPR028082">
    <property type="entry name" value="Peripla_BP_I"/>
</dbReference>
<keyword evidence="10" id="KW-0325">Glycoprotein</keyword>
<protein>
    <recommendedName>
        <fullName evidence="13">Glutamate receptor</fullName>
    </recommendedName>
</protein>
<proteinExistence type="inferred from homology"/>
<dbReference type="InterPro" id="IPR044440">
    <property type="entry name" value="GABAb_receptor_plant_PBP1"/>
</dbReference>
<dbReference type="InterPro" id="IPR001320">
    <property type="entry name" value="Iontro_rcpt_C"/>
</dbReference>
<evidence type="ECO:0000256" key="7">
    <source>
        <dbReference type="ARBA" id="ARBA00023065"/>
    </source>
</evidence>
<keyword evidence="12 13" id="KW-0407">Ion channel</keyword>
<evidence type="ECO:0000256" key="5">
    <source>
        <dbReference type="ARBA" id="ARBA00022729"/>
    </source>
</evidence>
<evidence type="ECO:0000313" key="16">
    <source>
        <dbReference type="EMBL" id="KAK4589760.1"/>
    </source>
</evidence>
<accession>A0AAN7FFP6</accession>
<evidence type="ECO:0000256" key="9">
    <source>
        <dbReference type="ARBA" id="ARBA00023170"/>
    </source>
</evidence>
<keyword evidence="9 13" id="KW-0675">Receptor</keyword>
<dbReference type="Proteomes" id="UP001324115">
    <property type="component" value="Unassembled WGS sequence"/>
</dbReference>
<sequence>MNSNIKVEGSEEMKRIAFPFITYKTVIKFCHLFLILISFLLSLSHGDEAVNTTNEVTNIGAIIDFSSRIGKEEKIAIEIAADNFNIHHSKSHKLSLYFKDPGKDPLQGVSAADELIKEKKVQVIVGMNKWEEAALVATIGNRANVPVLSFAAPAITSPILQHRWPFLIQMANNDFAQIECIAEIVRAYNWRRVIAIYEDDAYGSDSGMLGLLSEALQEVDSEIEYQLVLPPVSSLPNAGGFVLNELLKLQLTTQSRAFIVLQSSIPMVSHLFREAKKIGLVGRESAWIISESVASVLDSINNSVISSMEGALGIKTYYSNSSDSYKDFYGQFTKIFETKYPEEHNHEPGIYALRAYDSIMTISQAIERTINNSISPKIMFENIQSSNFFGLSDQIHFEVGKLLQTPILRIVNVVKKGYEELYFWTSEFGFLESVEMKNCTEKIAGPVTWPGYLIQVPKGWAMPTKQNPLKIGVPGRTSFQKFVKVDYSGNLDNSKFDGWCIEVFNEVHKNLPYSLPYKFIPLNGTYEDLVDCVYNKTFDAVVGDLTILANRTKYVEFTQPYAESGLSMVVPAQPERSAWMFMKPLTWKMWLMTGVVLMYTMLIVWFLEHQYNPEFNGTLKNQIGTTLWFTFSTLFFAQMVVVVWLFVVLILTSSYTANLSSMLTVQRLQPVRDIKWLKSSNARIGCDGDSFVMTYLQEVLKLTNIIQVTNESAYQEHFRNKSITAAFFEIPYEKVFIKYCKGFSTSTQTYRFGGFGFLKAMLKLSEDGSLTDLEKNWLIPSSECSTDKTSSDTNPLSIQNFWGLFLISTATSTICLLLSFIRLIKNYQHHQEPNEENATPSPIRIWNTAVGLAKYFYNGEIITPLRASSSSTLDLHSWTSLRGEDTSTIDIPNDITWASPPSEIEMS</sequence>
<evidence type="ECO:0000256" key="13">
    <source>
        <dbReference type="PIRNR" id="PIRNR037090"/>
    </source>
</evidence>
<evidence type="ECO:0000256" key="11">
    <source>
        <dbReference type="ARBA" id="ARBA00023286"/>
    </source>
</evidence>
<comment type="similarity">
    <text evidence="2 13">Belongs to the glutamate-gated ion channel (TC 1.A.10.1) family.</text>
</comment>
<dbReference type="Pfam" id="PF00060">
    <property type="entry name" value="Lig_chan"/>
    <property type="match status" value="1"/>
</dbReference>
<evidence type="ECO:0000313" key="17">
    <source>
        <dbReference type="Proteomes" id="UP001324115"/>
    </source>
</evidence>
<dbReference type="SUPFAM" id="SSF53850">
    <property type="entry name" value="Periplasmic binding protein-like II"/>
    <property type="match status" value="1"/>
</dbReference>
<dbReference type="InterPro" id="IPR017103">
    <property type="entry name" value="Iontropic_Glu_rcpt_pln"/>
</dbReference>
<dbReference type="SUPFAM" id="SSF53822">
    <property type="entry name" value="Periplasmic binding protein-like I"/>
    <property type="match status" value="1"/>
</dbReference>
<dbReference type="FunFam" id="1.10.287.70:FF:000172">
    <property type="entry name" value="Glutamate receptor"/>
    <property type="match status" value="1"/>
</dbReference>
<evidence type="ECO:0000256" key="14">
    <source>
        <dbReference type="SAM" id="Phobius"/>
    </source>
</evidence>
<dbReference type="InterPro" id="IPR015683">
    <property type="entry name" value="Ionotropic_Glu_rcpt"/>
</dbReference>
<keyword evidence="11 13" id="KW-1071">Ligand-gated ion channel</keyword>
<dbReference type="AlphaFoldDB" id="A0AAN7FFP6"/>
<comment type="subcellular location">
    <subcellularLocation>
        <location evidence="1">Membrane</location>
        <topology evidence="1">Multi-pass membrane protein</topology>
    </subcellularLocation>
</comment>
<evidence type="ECO:0000256" key="2">
    <source>
        <dbReference type="ARBA" id="ARBA00008685"/>
    </source>
</evidence>
<dbReference type="FunFam" id="3.40.50.2300:FF:000188">
    <property type="entry name" value="Glutamate receptor"/>
    <property type="match status" value="1"/>
</dbReference>
<keyword evidence="4 14" id="KW-0812">Transmembrane</keyword>
<dbReference type="Pfam" id="PF01094">
    <property type="entry name" value="ANF_receptor"/>
    <property type="match status" value="1"/>
</dbReference>
<organism evidence="16 17">
    <name type="scientific">Quercus rubra</name>
    <name type="common">Northern red oak</name>
    <name type="synonym">Quercus borealis</name>
    <dbReference type="NCBI Taxonomy" id="3512"/>
    <lineage>
        <taxon>Eukaryota</taxon>
        <taxon>Viridiplantae</taxon>
        <taxon>Streptophyta</taxon>
        <taxon>Embryophyta</taxon>
        <taxon>Tracheophyta</taxon>
        <taxon>Spermatophyta</taxon>
        <taxon>Magnoliopsida</taxon>
        <taxon>eudicotyledons</taxon>
        <taxon>Gunneridae</taxon>
        <taxon>Pentapetalae</taxon>
        <taxon>rosids</taxon>
        <taxon>fabids</taxon>
        <taxon>Fagales</taxon>
        <taxon>Fagaceae</taxon>
        <taxon>Quercus</taxon>
    </lineage>
</organism>
<dbReference type="PANTHER" id="PTHR18966">
    <property type="entry name" value="IONOTROPIC GLUTAMATE RECEPTOR"/>
    <property type="match status" value="1"/>
</dbReference>
<evidence type="ECO:0000256" key="1">
    <source>
        <dbReference type="ARBA" id="ARBA00004141"/>
    </source>
</evidence>
<dbReference type="Gene3D" id="3.40.50.2300">
    <property type="match status" value="2"/>
</dbReference>
<dbReference type="GO" id="GO:0015276">
    <property type="term" value="F:ligand-gated monoatomic ion channel activity"/>
    <property type="evidence" value="ECO:0007669"/>
    <property type="project" value="InterPro"/>
</dbReference>
<feature type="transmembrane region" description="Helical" evidence="14">
    <location>
        <begin position="627"/>
        <end position="651"/>
    </location>
</feature>
<dbReference type="CDD" id="cd19990">
    <property type="entry name" value="PBP1_GABAb_receptor_plant"/>
    <property type="match status" value="1"/>
</dbReference>
<keyword evidence="8 13" id="KW-0472">Membrane</keyword>
<dbReference type="InterPro" id="IPR001828">
    <property type="entry name" value="ANF_lig-bd_rcpt"/>
</dbReference>
<feature type="domain" description="Ionotropic glutamate receptor C-terminal" evidence="15">
    <location>
        <begin position="470"/>
        <end position="780"/>
    </location>
</feature>
<comment type="function">
    <text evidence="13">Glutamate-gated receptor that probably acts as non-selective cation channel.</text>
</comment>
<dbReference type="PIRSF" id="PIRSF037090">
    <property type="entry name" value="Iontro_Glu-like_rcpt_pln"/>
    <property type="match status" value="1"/>
</dbReference>
<feature type="transmembrane region" description="Helical" evidence="14">
    <location>
        <begin position="587"/>
        <end position="607"/>
    </location>
</feature>
<dbReference type="FunFam" id="3.40.190.10:FF:000103">
    <property type="entry name" value="Glutamate receptor"/>
    <property type="match status" value="1"/>
</dbReference>
<evidence type="ECO:0000259" key="15">
    <source>
        <dbReference type="SMART" id="SM00079"/>
    </source>
</evidence>
<dbReference type="Gene3D" id="3.40.190.10">
    <property type="entry name" value="Periplasmic binding protein-like II"/>
    <property type="match status" value="1"/>
</dbReference>
<keyword evidence="5" id="KW-0732">Signal</keyword>
<dbReference type="Gene3D" id="1.10.287.70">
    <property type="match status" value="1"/>
</dbReference>
<comment type="caution">
    <text evidence="16">The sequence shown here is derived from an EMBL/GenBank/DDBJ whole genome shotgun (WGS) entry which is preliminary data.</text>
</comment>
<evidence type="ECO:0000256" key="8">
    <source>
        <dbReference type="ARBA" id="ARBA00023136"/>
    </source>
</evidence>
<evidence type="ECO:0000256" key="12">
    <source>
        <dbReference type="ARBA" id="ARBA00023303"/>
    </source>
</evidence>
<keyword evidence="3 13" id="KW-0813">Transport</keyword>
<dbReference type="CDD" id="cd13686">
    <property type="entry name" value="GluR_Plant"/>
    <property type="match status" value="1"/>
</dbReference>
<name>A0AAN7FFP6_QUERU</name>